<dbReference type="EC" id="3.2.2.6" evidence="1"/>
<organism evidence="6 7">
    <name type="scientific">Vibrio navarrensis</name>
    <dbReference type="NCBI Taxonomy" id="29495"/>
    <lineage>
        <taxon>Bacteria</taxon>
        <taxon>Pseudomonadati</taxon>
        <taxon>Pseudomonadota</taxon>
        <taxon>Gammaproteobacteria</taxon>
        <taxon>Vibrionales</taxon>
        <taxon>Vibrionaceae</taxon>
        <taxon>Vibrio</taxon>
    </lineage>
</organism>
<dbReference type="InterPro" id="IPR000157">
    <property type="entry name" value="TIR_dom"/>
</dbReference>
<dbReference type="Pfam" id="PF13676">
    <property type="entry name" value="TIR_2"/>
    <property type="match status" value="1"/>
</dbReference>
<dbReference type="PANTHER" id="PTHR32009">
    <property type="entry name" value="TMV RESISTANCE PROTEIN N-LIKE"/>
    <property type="match status" value="1"/>
</dbReference>
<keyword evidence="3" id="KW-0520">NAD</keyword>
<dbReference type="AlphaFoldDB" id="A0AAJ4IEU1"/>
<protein>
    <recommendedName>
        <fullName evidence="1">ADP-ribosyl cyclase/cyclic ADP-ribose hydrolase</fullName>
        <ecNumber evidence="1">3.2.2.6</ecNumber>
    </recommendedName>
</protein>
<evidence type="ECO:0000313" key="7">
    <source>
        <dbReference type="Proteomes" id="UP000594435"/>
    </source>
</evidence>
<sequence length="258" mass="28959">MNFTHYKFDRLSSGDVIEVTLQGSAANVRLMNNSNFQSYKNGRRHQYYGGLVKQSPFRLTVPSSGQWHVTVDMAGLRGQVRSAVRVLPSALPVAQEASLASIPSLVRRDEPDPNFPNEEVHREFDVFISHASEDKDDVVRPLANALKEKGLQVWYDEYELKIGDSLRRKIDSGLAKSKFGVVVLSKSFLSKGWTNYELDGLVTKSVTQEQVLLPIWHNISKQEVIDYSPSLADKLGRNTAMHTVEEIAEEIAEVIKTA</sequence>
<dbReference type="InterPro" id="IPR035897">
    <property type="entry name" value="Toll_tir_struct_dom_sf"/>
</dbReference>
<dbReference type="PROSITE" id="PS50104">
    <property type="entry name" value="TIR"/>
    <property type="match status" value="1"/>
</dbReference>
<evidence type="ECO:0000256" key="2">
    <source>
        <dbReference type="ARBA" id="ARBA00022801"/>
    </source>
</evidence>
<feature type="domain" description="TIR" evidence="5">
    <location>
        <begin position="122"/>
        <end position="255"/>
    </location>
</feature>
<dbReference type="EMBL" id="CP065218">
    <property type="protein sequence ID" value="QPL55516.1"/>
    <property type="molecule type" value="Genomic_DNA"/>
</dbReference>
<name>A0AAJ4IEU1_9VIBR</name>
<keyword evidence="2" id="KW-0378">Hydrolase</keyword>
<evidence type="ECO:0000256" key="1">
    <source>
        <dbReference type="ARBA" id="ARBA00011982"/>
    </source>
</evidence>
<dbReference type="PANTHER" id="PTHR32009:SF39">
    <property type="entry name" value="TIR DOMAIN-CONTAINING PROTEIN"/>
    <property type="match status" value="1"/>
</dbReference>
<proteinExistence type="predicted"/>
<dbReference type="GO" id="GO:0007165">
    <property type="term" value="P:signal transduction"/>
    <property type="evidence" value="ECO:0007669"/>
    <property type="project" value="InterPro"/>
</dbReference>
<dbReference type="Gene3D" id="4.10.1210.10">
    <property type="entry name" value="Atu1913-like"/>
    <property type="match status" value="1"/>
</dbReference>
<evidence type="ECO:0000313" key="6">
    <source>
        <dbReference type="EMBL" id="QPL55516.1"/>
    </source>
</evidence>
<gene>
    <name evidence="6" type="ORF">I3X05_21340</name>
</gene>
<dbReference type="SUPFAM" id="SSF52200">
    <property type="entry name" value="Toll/Interleukin receptor TIR domain"/>
    <property type="match status" value="1"/>
</dbReference>
<evidence type="ECO:0000256" key="4">
    <source>
        <dbReference type="ARBA" id="ARBA00047304"/>
    </source>
</evidence>
<dbReference type="Pfam" id="PF08980">
    <property type="entry name" value="DUF1883"/>
    <property type="match status" value="1"/>
</dbReference>
<dbReference type="SMART" id="SM00255">
    <property type="entry name" value="TIR"/>
    <property type="match status" value="1"/>
</dbReference>
<dbReference type="RefSeq" id="WP_193167367.1">
    <property type="nucleotide sequence ID" value="NZ_CP065218.1"/>
</dbReference>
<evidence type="ECO:0000256" key="3">
    <source>
        <dbReference type="ARBA" id="ARBA00023027"/>
    </source>
</evidence>
<dbReference type="GO" id="GO:0061809">
    <property type="term" value="F:NAD+ nucleosidase activity, cyclic ADP-ribose generating"/>
    <property type="evidence" value="ECO:0007669"/>
    <property type="project" value="UniProtKB-EC"/>
</dbReference>
<evidence type="ECO:0000259" key="5">
    <source>
        <dbReference type="PROSITE" id="PS50104"/>
    </source>
</evidence>
<comment type="catalytic activity">
    <reaction evidence="4">
        <text>NAD(+) + H2O = ADP-D-ribose + nicotinamide + H(+)</text>
        <dbReference type="Rhea" id="RHEA:16301"/>
        <dbReference type="ChEBI" id="CHEBI:15377"/>
        <dbReference type="ChEBI" id="CHEBI:15378"/>
        <dbReference type="ChEBI" id="CHEBI:17154"/>
        <dbReference type="ChEBI" id="CHEBI:57540"/>
        <dbReference type="ChEBI" id="CHEBI:57967"/>
        <dbReference type="EC" id="3.2.2.6"/>
    </reaction>
    <physiologicalReaction direction="left-to-right" evidence="4">
        <dbReference type="Rhea" id="RHEA:16302"/>
    </physiologicalReaction>
</comment>
<reference evidence="6 7" key="1">
    <citation type="submission" date="2020-11" db="EMBL/GenBank/DDBJ databases">
        <title>Complete and Circularized Genome Assembly of a human isolate of Vibrio navarrensis biotype pommerensis with MiSeq and MinION Sequence Data.</title>
        <authorList>
            <person name="Schwartz K."/>
            <person name="Borowiak M."/>
            <person name="Deneke C."/>
            <person name="Balau V."/>
            <person name="Metelmann C."/>
            <person name="Strauch E."/>
        </authorList>
    </citation>
    <scope>NUCLEOTIDE SEQUENCE [LARGE SCALE GENOMIC DNA]</scope>
    <source>
        <strain evidence="6 7">20-VB00237</strain>
    </source>
</reference>
<dbReference type="InterPro" id="IPR015073">
    <property type="entry name" value="DUF1883"/>
</dbReference>
<dbReference type="SUPFAM" id="SSF141099">
    <property type="entry name" value="Atu1913-like"/>
    <property type="match status" value="1"/>
</dbReference>
<dbReference type="Gene3D" id="3.40.50.10140">
    <property type="entry name" value="Toll/interleukin-1 receptor homology (TIR) domain"/>
    <property type="match status" value="1"/>
</dbReference>
<accession>A0AAJ4IEU1</accession>
<dbReference type="InterPro" id="IPR036488">
    <property type="entry name" value="DUF1883-like_sf"/>
</dbReference>
<dbReference type="Proteomes" id="UP000594435">
    <property type="component" value="Chromosome 2"/>
</dbReference>